<evidence type="ECO:0000313" key="11">
    <source>
        <dbReference type="Proteomes" id="UP000605846"/>
    </source>
</evidence>
<feature type="transmembrane region" description="Helical" evidence="6">
    <location>
        <begin position="139"/>
        <end position="161"/>
    </location>
</feature>
<evidence type="ECO:0008006" key="12">
    <source>
        <dbReference type="Google" id="ProtNLM"/>
    </source>
</evidence>
<proteinExistence type="predicted"/>
<feature type="compositionally biased region" description="Polar residues" evidence="5">
    <location>
        <begin position="1"/>
        <end position="14"/>
    </location>
</feature>
<dbReference type="PANTHER" id="PTHR37994:SF3">
    <property type="entry name" value="ER TRANSPORTER 6TM N-TERMINAL DOMAIN-CONTAINING PROTEIN"/>
    <property type="match status" value="1"/>
</dbReference>
<comment type="caution">
    <text evidence="10">The sequence shown here is derived from an EMBL/GenBank/DDBJ whole genome shotgun (WGS) entry which is preliminary data.</text>
</comment>
<sequence length="915" mass="102156">MTSSQQDNSATELENLTRVKSESSTQISVPSPTSSSKKLPYIPRITLPTLPQFRKNVKASVALLIALIMAIESHCKAAIGEAALLVAIVMVFYFPVRTIGVQTEAVVYGTFGALVSALWSILGLYLADLARDHSNPNPLQAGTCAILAVFLFIGTFVLNYIRMKFHKANFACVNSCIVLTFATTQGAAIPGFYPEVAWTFLRPTALAGGIALAVDVLIWPDDSMTNYMGMLKKTLMDYNNFFKESSDTFLSATSVKTSTLTLSSLYARLQSNLLLLIDCKRAVQRELLYTHLSSKDISLLTRRVKEMSAPLHGVGHSLITKKDCFHHPESCFLEQVDCTALATSIQSSQAVCQALSEACIAAVTECIQRLGKFHASPRTNLNSMLWPFPRLFTSTRGETQDTQPSSMLPNLHLAIMQFDNHMPNDNALQLLPLHYQFNLREHATHVKALVELIDHLEETRRRRRLWLPAISLKKWFRSDEFDREVGGYQSDTDMMGGDALVRTLSKNDVADGSAEWSNTKTGKCVVPDPDVSPPVSKVEWFFYGLHSIRTWFMQQDTFFAFKTAVGVVLLAIPSWRIESAGWYYDWRGQWAMINVVLWMFPMTGTFVFAVLMRLLGTVIGAVLGIIVWEITRGNPYGFSVLCFVLFIPHYHVFFFTQHYKVVSLMSKITMVLRLLAVVIGVAASAILALVPYPETGRVELRKRLSQTIREIGQLYGTLAAYMASPTIKPTPLSDPRIKAFSKRASELRRQTADERSLLQLAVFEPPLRGKFPAATYKAMTEVVDNMAALVHSMGYTAIRMDPARRNRLGTFAPTEARDYIACIMTTFKVVSATMAAKTQLPPYMISPREAKQRYEKSMGDAAALLSPANAFYDDASYSAYVINSLAFAYELQKLVDLATDLLGSEKPEEWLLMYC</sequence>
<dbReference type="EMBL" id="JABAYA010000087">
    <property type="protein sequence ID" value="KAF7725934.1"/>
    <property type="molecule type" value="Genomic_DNA"/>
</dbReference>
<feature type="compositionally biased region" description="Polar residues" evidence="5">
    <location>
        <begin position="22"/>
        <end position="36"/>
    </location>
</feature>
<keyword evidence="3 6" id="KW-1133">Transmembrane helix</keyword>
<feature type="domain" description="DUF2421" evidence="7">
    <location>
        <begin position="691"/>
        <end position="843"/>
    </location>
</feature>
<keyword evidence="4 6" id="KW-0472">Membrane</keyword>
<dbReference type="Proteomes" id="UP000605846">
    <property type="component" value="Unassembled WGS sequence"/>
</dbReference>
<evidence type="ECO:0000313" key="10">
    <source>
        <dbReference type="EMBL" id="KAF7725934.1"/>
    </source>
</evidence>
<evidence type="ECO:0000256" key="1">
    <source>
        <dbReference type="ARBA" id="ARBA00004141"/>
    </source>
</evidence>
<feature type="transmembrane region" description="Helical" evidence="6">
    <location>
        <begin position="77"/>
        <end position="94"/>
    </location>
</feature>
<dbReference type="OrthoDB" id="2274698at2759"/>
<organism evidence="10 11">
    <name type="scientific">Apophysomyces ossiformis</name>
    <dbReference type="NCBI Taxonomy" id="679940"/>
    <lineage>
        <taxon>Eukaryota</taxon>
        <taxon>Fungi</taxon>
        <taxon>Fungi incertae sedis</taxon>
        <taxon>Mucoromycota</taxon>
        <taxon>Mucoromycotina</taxon>
        <taxon>Mucoromycetes</taxon>
        <taxon>Mucorales</taxon>
        <taxon>Mucorineae</taxon>
        <taxon>Mucoraceae</taxon>
        <taxon>Apophysomyces</taxon>
    </lineage>
</organism>
<keyword evidence="2 6" id="KW-0812">Transmembrane</keyword>
<protein>
    <recommendedName>
        <fullName evidence="12">ER transporter 6TM N-terminal domain-containing protein</fullName>
    </recommendedName>
</protein>
<feature type="transmembrane region" description="Helical" evidence="6">
    <location>
        <begin position="200"/>
        <end position="220"/>
    </location>
</feature>
<keyword evidence="11" id="KW-1185">Reference proteome</keyword>
<evidence type="ECO:0000259" key="9">
    <source>
        <dbReference type="Pfam" id="PF13515"/>
    </source>
</evidence>
<feature type="transmembrane region" description="Helical" evidence="6">
    <location>
        <begin position="595"/>
        <end position="628"/>
    </location>
</feature>
<dbReference type="InterPro" id="IPR018820">
    <property type="entry name" value="BRE4-related_DUF2421"/>
</dbReference>
<feature type="transmembrane region" description="Helical" evidence="6">
    <location>
        <begin position="168"/>
        <end position="188"/>
    </location>
</feature>
<dbReference type="Pfam" id="PF13515">
    <property type="entry name" value="FUSC_2"/>
    <property type="match status" value="1"/>
</dbReference>
<evidence type="ECO:0000256" key="5">
    <source>
        <dbReference type="SAM" id="MobiDB-lite"/>
    </source>
</evidence>
<feature type="domain" description="Integral membrane bound transporter" evidence="9">
    <location>
        <begin position="582"/>
        <end position="672"/>
    </location>
</feature>
<feature type="region of interest" description="Disordered" evidence="5">
    <location>
        <begin position="1"/>
        <end position="36"/>
    </location>
</feature>
<feature type="transmembrane region" description="Helical" evidence="6">
    <location>
        <begin position="671"/>
        <end position="692"/>
    </location>
</feature>
<dbReference type="PRINTS" id="PR02047">
    <property type="entry name" value="BREFELDNASP4"/>
</dbReference>
<evidence type="ECO:0000256" key="2">
    <source>
        <dbReference type="ARBA" id="ARBA00022692"/>
    </source>
</evidence>
<accession>A0A8H7BM78</accession>
<feature type="transmembrane region" description="Helical" evidence="6">
    <location>
        <begin position="640"/>
        <end position="659"/>
    </location>
</feature>
<feature type="domain" description="Putative ER transporter 6TM N-terminal" evidence="8">
    <location>
        <begin position="139"/>
        <end position="288"/>
    </location>
</feature>
<evidence type="ECO:0000259" key="8">
    <source>
        <dbReference type="Pfam" id="PF10337"/>
    </source>
</evidence>
<dbReference type="InterPro" id="IPR018823">
    <property type="entry name" value="ArAE_2_N"/>
</dbReference>
<feature type="transmembrane region" description="Helical" evidence="6">
    <location>
        <begin position="106"/>
        <end position="127"/>
    </location>
</feature>
<evidence type="ECO:0000256" key="4">
    <source>
        <dbReference type="ARBA" id="ARBA00023136"/>
    </source>
</evidence>
<reference evidence="10" key="1">
    <citation type="submission" date="2020-01" db="EMBL/GenBank/DDBJ databases">
        <title>Genome Sequencing of Three Apophysomyces-Like Fungal Strains Confirms a Novel Fungal Genus in the Mucoromycota with divergent Burkholderia-like Endosymbiotic Bacteria.</title>
        <authorList>
            <person name="Stajich J.E."/>
            <person name="Macias A.M."/>
            <person name="Carter-House D."/>
            <person name="Lovett B."/>
            <person name="Kasson L.R."/>
            <person name="Berry K."/>
            <person name="Grigoriev I."/>
            <person name="Chang Y."/>
            <person name="Spatafora J."/>
            <person name="Kasson M.T."/>
        </authorList>
    </citation>
    <scope>NUCLEOTIDE SEQUENCE</scope>
    <source>
        <strain evidence="10">NRRL A-21654</strain>
    </source>
</reference>
<dbReference type="InterPro" id="IPR049453">
    <property type="entry name" value="Memb_transporter_dom"/>
</dbReference>
<dbReference type="PANTHER" id="PTHR37994">
    <property type="entry name" value="ARAE_2_N DOMAIN-CONTAINING PROTEIN-RELATED"/>
    <property type="match status" value="1"/>
</dbReference>
<name>A0A8H7BM78_9FUNG</name>
<evidence type="ECO:0000256" key="3">
    <source>
        <dbReference type="ARBA" id="ARBA00022989"/>
    </source>
</evidence>
<dbReference type="Pfam" id="PF10334">
    <property type="entry name" value="BRE4"/>
    <property type="match status" value="1"/>
</dbReference>
<dbReference type="AlphaFoldDB" id="A0A8H7BM78"/>
<evidence type="ECO:0000256" key="6">
    <source>
        <dbReference type="SAM" id="Phobius"/>
    </source>
</evidence>
<comment type="subcellular location">
    <subcellularLocation>
        <location evidence="1">Membrane</location>
        <topology evidence="1">Multi-pass membrane protein</topology>
    </subcellularLocation>
</comment>
<dbReference type="GO" id="GO:0016020">
    <property type="term" value="C:membrane"/>
    <property type="evidence" value="ECO:0007669"/>
    <property type="project" value="UniProtKB-SubCell"/>
</dbReference>
<dbReference type="Pfam" id="PF10337">
    <property type="entry name" value="ArAE_2_N"/>
    <property type="match status" value="1"/>
</dbReference>
<evidence type="ECO:0000259" key="7">
    <source>
        <dbReference type="Pfam" id="PF10334"/>
    </source>
</evidence>
<feature type="transmembrane region" description="Helical" evidence="6">
    <location>
        <begin position="557"/>
        <end position="575"/>
    </location>
</feature>
<dbReference type="InterPro" id="IPR023244">
    <property type="entry name" value="Brefeldin_A-sensitivity_4"/>
</dbReference>
<gene>
    <name evidence="10" type="ORF">EC973_009171</name>
</gene>